<keyword evidence="3" id="KW-1185">Reference proteome</keyword>
<reference evidence="2" key="1">
    <citation type="submission" date="2023-03" db="EMBL/GenBank/DDBJ databases">
        <title>Massive genome expansion in bonnet fungi (Mycena s.s.) driven by repeated elements and novel gene families across ecological guilds.</title>
        <authorList>
            <consortium name="Lawrence Berkeley National Laboratory"/>
            <person name="Harder C.B."/>
            <person name="Miyauchi S."/>
            <person name="Viragh M."/>
            <person name="Kuo A."/>
            <person name="Thoen E."/>
            <person name="Andreopoulos B."/>
            <person name="Lu D."/>
            <person name="Skrede I."/>
            <person name="Drula E."/>
            <person name="Henrissat B."/>
            <person name="Morin E."/>
            <person name="Kohler A."/>
            <person name="Barry K."/>
            <person name="LaButti K."/>
            <person name="Morin E."/>
            <person name="Salamov A."/>
            <person name="Lipzen A."/>
            <person name="Mereny Z."/>
            <person name="Hegedus B."/>
            <person name="Baldrian P."/>
            <person name="Stursova M."/>
            <person name="Weitz H."/>
            <person name="Taylor A."/>
            <person name="Grigoriev I.V."/>
            <person name="Nagy L.G."/>
            <person name="Martin F."/>
            <person name="Kauserud H."/>
        </authorList>
    </citation>
    <scope>NUCLEOTIDE SEQUENCE</scope>
    <source>
        <strain evidence="2">CBHHK188m</strain>
    </source>
</reference>
<evidence type="ECO:0000313" key="3">
    <source>
        <dbReference type="Proteomes" id="UP001215280"/>
    </source>
</evidence>
<feature type="region of interest" description="Disordered" evidence="1">
    <location>
        <begin position="303"/>
        <end position="325"/>
    </location>
</feature>
<dbReference type="AlphaFoldDB" id="A0AAD7NFK7"/>
<dbReference type="Proteomes" id="UP001215280">
    <property type="component" value="Unassembled WGS sequence"/>
</dbReference>
<accession>A0AAD7NFK7</accession>
<organism evidence="2 3">
    <name type="scientific">Mycena maculata</name>
    <dbReference type="NCBI Taxonomy" id="230809"/>
    <lineage>
        <taxon>Eukaryota</taxon>
        <taxon>Fungi</taxon>
        <taxon>Dikarya</taxon>
        <taxon>Basidiomycota</taxon>
        <taxon>Agaricomycotina</taxon>
        <taxon>Agaricomycetes</taxon>
        <taxon>Agaricomycetidae</taxon>
        <taxon>Agaricales</taxon>
        <taxon>Marasmiineae</taxon>
        <taxon>Mycenaceae</taxon>
        <taxon>Mycena</taxon>
    </lineage>
</organism>
<evidence type="ECO:0000313" key="2">
    <source>
        <dbReference type="EMBL" id="KAJ7758944.1"/>
    </source>
</evidence>
<protein>
    <submittedName>
        <fullName evidence="2">Uncharacterized protein</fullName>
    </submittedName>
</protein>
<dbReference type="EMBL" id="JARJLG010000053">
    <property type="protein sequence ID" value="KAJ7758944.1"/>
    <property type="molecule type" value="Genomic_DNA"/>
</dbReference>
<feature type="compositionally biased region" description="Basic and acidic residues" evidence="1">
    <location>
        <begin position="313"/>
        <end position="325"/>
    </location>
</feature>
<feature type="region of interest" description="Disordered" evidence="1">
    <location>
        <begin position="68"/>
        <end position="87"/>
    </location>
</feature>
<sequence length="325" mass="36382">MIILREMTTLSATSLRIPGRARKWLGEREAPRSKAMSNTDAGAVHHQAYSGLPRQVALLVPRSFQAKRNPAAMGRTTGDRSRSRSRALPVPRQGIRGYNLRIHQRQIGNKSQKTIGLAGVIVPKIDQRLESGGIRQRALKRHVREMVKRQRRGNVVPYFRVVFPDVVGDASADFENVRIPGGSGRQVQMPTIETCRFRLGRAPDGFLDDAIWRLFNDPIKVLGGTMHPNLSCGDTGKVSLERYLVWSSHPPECKCTDLAAGGRKVFPKFQARDVHRAPEKNHPPSDNISRIITFTLRRIHIARAPATAGQGDQEDRKAECENEDR</sequence>
<gene>
    <name evidence="2" type="ORF">DFH07DRAFT_1023925</name>
</gene>
<comment type="caution">
    <text evidence="2">The sequence shown here is derived from an EMBL/GenBank/DDBJ whole genome shotgun (WGS) entry which is preliminary data.</text>
</comment>
<proteinExistence type="predicted"/>
<evidence type="ECO:0000256" key="1">
    <source>
        <dbReference type="SAM" id="MobiDB-lite"/>
    </source>
</evidence>
<name>A0AAD7NFK7_9AGAR</name>